<organism evidence="2 3">
    <name type="scientific">Micromonospora pattaloongensis</name>
    <dbReference type="NCBI Taxonomy" id="405436"/>
    <lineage>
        <taxon>Bacteria</taxon>
        <taxon>Bacillati</taxon>
        <taxon>Actinomycetota</taxon>
        <taxon>Actinomycetes</taxon>
        <taxon>Micromonosporales</taxon>
        <taxon>Micromonosporaceae</taxon>
        <taxon>Micromonospora</taxon>
    </lineage>
</organism>
<protein>
    <submittedName>
        <fullName evidence="2">Uncharacterized protein</fullName>
    </submittedName>
</protein>
<dbReference type="AlphaFoldDB" id="A0A1H3SQT7"/>
<dbReference type="EMBL" id="FNPH01000013">
    <property type="protein sequence ID" value="SDZ40048.1"/>
    <property type="molecule type" value="Genomic_DNA"/>
</dbReference>
<evidence type="ECO:0000256" key="1">
    <source>
        <dbReference type="SAM" id="MobiDB-lite"/>
    </source>
</evidence>
<gene>
    <name evidence="2" type="ORF">SAMN05444365_11341</name>
</gene>
<feature type="region of interest" description="Disordered" evidence="1">
    <location>
        <begin position="1"/>
        <end position="32"/>
    </location>
</feature>
<reference evidence="3" key="1">
    <citation type="submission" date="2016-10" db="EMBL/GenBank/DDBJ databases">
        <authorList>
            <person name="Varghese N."/>
            <person name="Submissions S."/>
        </authorList>
    </citation>
    <scope>NUCLEOTIDE SEQUENCE [LARGE SCALE GENOMIC DNA]</scope>
    <source>
        <strain evidence="3">DSM 45245</strain>
    </source>
</reference>
<name>A0A1H3SQT7_9ACTN</name>
<accession>A0A1H3SQT7</accession>
<sequence length="68" mass="7146">MATPARVRAQDRTMSGCRGAALGLPDRPHRSRPAVQTFTHDGTMAVNVVVDGPGEADDAKMADDAKTP</sequence>
<evidence type="ECO:0000313" key="3">
    <source>
        <dbReference type="Proteomes" id="UP000242415"/>
    </source>
</evidence>
<dbReference type="Proteomes" id="UP000242415">
    <property type="component" value="Unassembled WGS sequence"/>
</dbReference>
<proteinExistence type="predicted"/>
<evidence type="ECO:0000313" key="2">
    <source>
        <dbReference type="EMBL" id="SDZ40048.1"/>
    </source>
</evidence>
<keyword evidence="3" id="KW-1185">Reference proteome</keyword>